<dbReference type="Proteomes" id="UP000461768">
    <property type="component" value="Unassembled WGS sequence"/>
</dbReference>
<evidence type="ECO:0000256" key="1">
    <source>
        <dbReference type="ARBA" id="ARBA00004651"/>
    </source>
</evidence>
<evidence type="ECO:0000313" key="10">
    <source>
        <dbReference type="Proteomes" id="UP000461768"/>
    </source>
</evidence>
<comment type="caution">
    <text evidence="9">The sequence shown here is derived from an EMBL/GenBank/DDBJ whole genome shotgun (WGS) entry which is preliminary data.</text>
</comment>
<dbReference type="Pfam" id="PF03458">
    <property type="entry name" value="Gly_transporter"/>
    <property type="match status" value="2"/>
</dbReference>
<organism evidence="9 10">
    <name type="scientific">Candidatus Galacturonatibacter soehngenii</name>
    <dbReference type="NCBI Taxonomy" id="2307010"/>
    <lineage>
        <taxon>Bacteria</taxon>
        <taxon>Bacillati</taxon>
        <taxon>Bacillota</taxon>
        <taxon>Clostridia</taxon>
        <taxon>Lachnospirales</taxon>
        <taxon>Lachnospiraceae</taxon>
        <taxon>Candidatus Galacturonatibacter</taxon>
    </lineage>
</organism>
<evidence type="ECO:0000256" key="2">
    <source>
        <dbReference type="ARBA" id="ARBA00008193"/>
    </source>
</evidence>
<sequence length="201" mass="22138">MEGITFLEYIGVFAFAISGANTAMEEELDLLGVYILGIITAMGGGIIRDIVTGEGIPIFFHSYSAIVLILIATTLAIFLKCKWKNHSMLVFVDAIGLAAFVVSSGIKAIDNEYNFILFIFVTSITGVGGGLLRDIIINRKPVVFQSDIYCIAGIAGAILLRFLYSYCGMINAAYLSLCLIVLIRMFSYKWNLNLPKIKYLY</sequence>
<protein>
    <submittedName>
        <fullName evidence="9">Trimeric intracellular cation channel family protein</fullName>
    </submittedName>
</protein>
<feature type="domain" description="Glycine transporter" evidence="8">
    <location>
        <begin position="6"/>
        <end position="79"/>
    </location>
</feature>
<evidence type="ECO:0000256" key="5">
    <source>
        <dbReference type="ARBA" id="ARBA00022989"/>
    </source>
</evidence>
<dbReference type="RefSeq" id="WP_151142366.1">
    <property type="nucleotide sequence ID" value="NZ_WAGX01000004.1"/>
</dbReference>
<keyword evidence="4 7" id="KW-0812">Transmembrane</keyword>
<feature type="transmembrane region" description="Helical" evidence="7">
    <location>
        <begin position="148"/>
        <end position="166"/>
    </location>
</feature>
<feature type="transmembrane region" description="Helical" evidence="7">
    <location>
        <begin position="6"/>
        <end position="23"/>
    </location>
</feature>
<comment type="subcellular location">
    <subcellularLocation>
        <location evidence="1">Cell membrane</location>
        <topology evidence="1">Multi-pass membrane protein</topology>
    </subcellularLocation>
</comment>
<accession>A0A7V7QM10</accession>
<gene>
    <name evidence="9" type="ORF">F7O84_04485</name>
</gene>
<evidence type="ECO:0000256" key="4">
    <source>
        <dbReference type="ARBA" id="ARBA00022692"/>
    </source>
</evidence>
<keyword evidence="5 7" id="KW-1133">Transmembrane helix</keyword>
<dbReference type="OrthoDB" id="9791874at2"/>
<keyword evidence="10" id="KW-1185">Reference proteome</keyword>
<reference evidence="9 10" key="2">
    <citation type="submission" date="2020-02" db="EMBL/GenBank/DDBJ databases">
        <title>Candidatus Galacturonibacter soehngenii shows hetero-acetogenic catabolism of galacturonic acid but lacks a canonical carbon monoxide dehydrogenase/acetyl-CoA synthase complex.</title>
        <authorList>
            <person name="Diender M."/>
            <person name="Stouten G.R."/>
            <person name="Petersen J.F."/>
            <person name="Nielsen P.H."/>
            <person name="Dueholm M.S."/>
            <person name="Pronk J.T."/>
            <person name="Van Loosdrecht M.C.M."/>
        </authorList>
    </citation>
    <scope>NUCLEOTIDE SEQUENCE [LARGE SCALE GENOMIC DNA]</scope>
    <source>
        <strain evidence="9">GalUA</strain>
    </source>
</reference>
<evidence type="ECO:0000256" key="7">
    <source>
        <dbReference type="SAM" id="Phobius"/>
    </source>
</evidence>
<name>A0A7V7QM10_9FIRM</name>
<comment type="similarity">
    <text evidence="2">Belongs to the UPF0126 family.</text>
</comment>
<keyword evidence="6 7" id="KW-0472">Membrane</keyword>
<dbReference type="EMBL" id="WAGX01000004">
    <property type="protein sequence ID" value="KAB1439651.1"/>
    <property type="molecule type" value="Genomic_DNA"/>
</dbReference>
<dbReference type="PANTHER" id="PTHR30506:SF3">
    <property type="entry name" value="UPF0126 INNER MEMBRANE PROTEIN YADS-RELATED"/>
    <property type="match status" value="1"/>
</dbReference>
<keyword evidence="3" id="KW-1003">Cell membrane</keyword>
<dbReference type="InterPro" id="IPR005115">
    <property type="entry name" value="Gly_transporter"/>
</dbReference>
<evidence type="ECO:0000259" key="8">
    <source>
        <dbReference type="Pfam" id="PF03458"/>
    </source>
</evidence>
<feature type="transmembrane region" description="Helical" evidence="7">
    <location>
        <begin position="59"/>
        <end position="78"/>
    </location>
</feature>
<feature type="transmembrane region" description="Helical" evidence="7">
    <location>
        <begin position="172"/>
        <end position="190"/>
    </location>
</feature>
<feature type="transmembrane region" description="Helical" evidence="7">
    <location>
        <begin position="30"/>
        <end position="47"/>
    </location>
</feature>
<feature type="domain" description="Glycine transporter" evidence="8">
    <location>
        <begin position="91"/>
        <end position="164"/>
    </location>
</feature>
<proteinExistence type="inferred from homology"/>
<feature type="transmembrane region" description="Helical" evidence="7">
    <location>
        <begin position="115"/>
        <end position="136"/>
    </location>
</feature>
<feature type="transmembrane region" description="Helical" evidence="7">
    <location>
        <begin position="90"/>
        <end position="109"/>
    </location>
</feature>
<evidence type="ECO:0000256" key="3">
    <source>
        <dbReference type="ARBA" id="ARBA00022475"/>
    </source>
</evidence>
<evidence type="ECO:0000313" key="9">
    <source>
        <dbReference type="EMBL" id="KAB1439651.1"/>
    </source>
</evidence>
<dbReference type="GO" id="GO:0005886">
    <property type="term" value="C:plasma membrane"/>
    <property type="evidence" value="ECO:0007669"/>
    <property type="project" value="UniProtKB-SubCell"/>
</dbReference>
<dbReference type="AlphaFoldDB" id="A0A7V7QM10"/>
<dbReference type="PANTHER" id="PTHR30506">
    <property type="entry name" value="INNER MEMBRANE PROTEIN"/>
    <property type="match status" value="1"/>
</dbReference>
<evidence type="ECO:0000256" key="6">
    <source>
        <dbReference type="ARBA" id="ARBA00023136"/>
    </source>
</evidence>
<reference evidence="9 10" key="1">
    <citation type="submission" date="2019-09" db="EMBL/GenBank/DDBJ databases">
        <authorList>
            <person name="Valk L.C."/>
        </authorList>
    </citation>
    <scope>NUCLEOTIDE SEQUENCE [LARGE SCALE GENOMIC DNA]</scope>
    <source>
        <strain evidence="9">GalUA</strain>
    </source>
</reference>